<dbReference type="Proteomes" id="UP001165652">
    <property type="component" value="Unassembled WGS sequence"/>
</dbReference>
<reference evidence="1" key="2">
    <citation type="submission" date="2023-02" db="EMBL/GenBank/DDBJ databases">
        <authorList>
            <person name="Rayyan A."/>
            <person name="Meyer T."/>
            <person name="Kyndt J.A."/>
        </authorList>
    </citation>
    <scope>NUCLEOTIDE SEQUENCE</scope>
    <source>
        <strain evidence="1">DSM 9987</strain>
    </source>
</reference>
<organism evidence="1 2">
    <name type="scientific">Rhodoplanes tepidamans</name>
    <name type="common">Rhodoplanes cryptolactis</name>
    <dbReference type="NCBI Taxonomy" id="200616"/>
    <lineage>
        <taxon>Bacteria</taxon>
        <taxon>Pseudomonadati</taxon>
        <taxon>Pseudomonadota</taxon>
        <taxon>Alphaproteobacteria</taxon>
        <taxon>Hyphomicrobiales</taxon>
        <taxon>Nitrobacteraceae</taxon>
        <taxon>Rhodoplanes</taxon>
    </lineage>
</organism>
<sequence>MAEKVSYTVARTDEATGILCQCSCANTVTVYYSSGREARDQKSISIREEPVEIRVLEAS</sequence>
<evidence type="ECO:0000313" key="1">
    <source>
        <dbReference type="EMBL" id="MDC7784516.1"/>
    </source>
</evidence>
<dbReference type="EMBL" id="JAQQLI010000002">
    <property type="protein sequence ID" value="MDC7784516.1"/>
    <property type="molecule type" value="Genomic_DNA"/>
</dbReference>
<evidence type="ECO:0000313" key="2">
    <source>
        <dbReference type="Proteomes" id="UP001165652"/>
    </source>
</evidence>
<dbReference type="RefSeq" id="WP_272775365.1">
    <property type="nucleotide sequence ID" value="NZ_JAQQLI010000002.1"/>
</dbReference>
<keyword evidence="2" id="KW-1185">Reference proteome</keyword>
<comment type="caution">
    <text evidence="1">The sequence shown here is derived from an EMBL/GenBank/DDBJ whole genome shotgun (WGS) entry which is preliminary data.</text>
</comment>
<proteinExistence type="predicted"/>
<name>A0ABT5J4E4_RHOTP</name>
<protein>
    <submittedName>
        <fullName evidence="1">Uncharacterized protein</fullName>
    </submittedName>
</protein>
<reference evidence="1" key="1">
    <citation type="journal article" date="2023" name="Microbiol Resour">
        <title>Genome Sequences of Rhodoplanes serenus and Two Thermotolerant Strains, Rhodoplanes tepidamans and 'Rhodoplanes cryptolactis,' Further Refine the Genus.</title>
        <authorList>
            <person name="Rayyan A.A."/>
            <person name="Kyndt J.A."/>
        </authorList>
    </citation>
    <scope>NUCLEOTIDE SEQUENCE</scope>
    <source>
        <strain evidence="1">DSM 9987</strain>
    </source>
</reference>
<accession>A0ABT5J4E4</accession>
<gene>
    <name evidence="1" type="ORF">PQJ73_02370</name>
</gene>